<evidence type="ECO:0000313" key="1">
    <source>
        <dbReference type="EMBL" id="TNV79056.1"/>
    </source>
</evidence>
<name>A0A8J8T2F9_HALGN</name>
<dbReference type="OrthoDB" id="324072at2759"/>
<proteinExistence type="predicted"/>
<accession>A0A8J8T2F9</accession>
<keyword evidence="2" id="KW-1185">Reference proteome</keyword>
<reference evidence="1" key="1">
    <citation type="submission" date="2019-06" db="EMBL/GenBank/DDBJ databases">
        <authorList>
            <person name="Zheng W."/>
        </authorList>
    </citation>
    <scope>NUCLEOTIDE SEQUENCE</scope>
    <source>
        <strain evidence="1">QDHG01</strain>
    </source>
</reference>
<sequence length="472" mass="54045">MAQKAKPTKPEELFIDEAHDAFKDCILKSVDTQFGGNQNDIDAQFQLYQIIVRDRLTNFTVKAAFESAYELAQNIQQRVSGISECHIKFAKGKDGKDTADMHLTLTRAPCYFFSNQFGYYQSPNQIHYGYTVRDYKTTLGGLLKPFQSTTGGYKWNYGKNQSLYYLQQEMKPFSAFGNKVRTIYQETSSGRGIETNVGEAVRKSSLLFEVDLFPEKRPDIFRHSFITDPNNYLYLKLIQKTRKNKVDTDHCSKLLMERALCGDQLYSAKLGLKLGQVYDSVYLENSYLLSASSEIASNFTDSRFLRHKFFTRYTQSYGNAQFKFSLAGGLVQNLTAQPLRVNDNFYLWNYKGIRNIGYHYDEQKDKQGGGLHGENLGFDRYLAFQAKLHQLESPLLSVFNIEPFIHFNAALAPNRNKPVEGDTFLKRYGRASIGFGASLQLLGAAIECYYSPFVYRQKNEIKAEFQINIGID</sequence>
<evidence type="ECO:0000313" key="2">
    <source>
        <dbReference type="Proteomes" id="UP000785679"/>
    </source>
</evidence>
<dbReference type="AlphaFoldDB" id="A0A8J8T2F9"/>
<organism evidence="1 2">
    <name type="scientific">Halteria grandinella</name>
    <dbReference type="NCBI Taxonomy" id="5974"/>
    <lineage>
        <taxon>Eukaryota</taxon>
        <taxon>Sar</taxon>
        <taxon>Alveolata</taxon>
        <taxon>Ciliophora</taxon>
        <taxon>Intramacronucleata</taxon>
        <taxon>Spirotrichea</taxon>
        <taxon>Stichotrichia</taxon>
        <taxon>Sporadotrichida</taxon>
        <taxon>Halteriidae</taxon>
        <taxon>Halteria</taxon>
    </lineage>
</organism>
<dbReference type="Proteomes" id="UP000785679">
    <property type="component" value="Unassembled WGS sequence"/>
</dbReference>
<gene>
    <name evidence="1" type="ORF">FGO68_gene10287</name>
</gene>
<comment type="caution">
    <text evidence="1">The sequence shown here is derived from an EMBL/GenBank/DDBJ whole genome shotgun (WGS) entry which is preliminary data.</text>
</comment>
<dbReference type="EMBL" id="RRYP01009452">
    <property type="protein sequence ID" value="TNV79056.1"/>
    <property type="molecule type" value="Genomic_DNA"/>
</dbReference>
<protein>
    <submittedName>
        <fullName evidence="1">Uncharacterized protein</fullName>
    </submittedName>
</protein>